<sequence>MNIVFVSAPPKGDNDLLLSRFADCVAARGIRACGIVQNNVERCDRLPCDMEAKVLPDGPRLRISQSLGRGARGCRLDSGALEEAVGLVSTHIQGGADLLIVNKFGKHEAAGRGMREVIGEALSRDIPVIVGLNPLNAAPFIEFTGGEAVGLPADLGALMAWVESVVSQEERHGELA</sequence>
<evidence type="ECO:0000313" key="1">
    <source>
        <dbReference type="EMBL" id="TCD13834.1"/>
    </source>
</evidence>
<accession>A0A4R0PCL7</accession>
<dbReference type="OrthoDB" id="5918880at2"/>
<dbReference type="Proteomes" id="UP000291301">
    <property type="component" value="Unassembled WGS sequence"/>
</dbReference>
<dbReference type="EMBL" id="SJST01000004">
    <property type="protein sequence ID" value="TCD13834.1"/>
    <property type="molecule type" value="Genomic_DNA"/>
</dbReference>
<dbReference type="Pfam" id="PF10649">
    <property type="entry name" value="DUF2478"/>
    <property type="match status" value="1"/>
</dbReference>
<evidence type="ECO:0000313" key="2">
    <source>
        <dbReference type="Proteomes" id="UP000291301"/>
    </source>
</evidence>
<name>A0A4R0PCL7_9HYPH</name>
<organism evidence="1 2">
    <name type="scientific">Oricola cellulosilytica</name>
    <dbReference type="NCBI Taxonomy" id="1429082"/>
    <lineage>
        <taxon>Bacteria</taxon>
        <taxon>Pseudomonadati</taxon>
        <taxon>Pseudomonadota</taxon>
        <taxon>Alphaproteobacteria</taxon>
        <taxon>Hyphomicrobiales</taxon>
        <taxon>Ahrensiaceae</taxon>
        <taxon>Oricola</taxon>
    </lineage>
</organism>
<dbReference type="RefSeq" id="WP_131569234.1">
    <property type="nucleotide sequence ID" value="NZ_JAINFK010000003.1"/>
</dbReference>
<dbReference type="InterPro" id="IPR018912">
    <property type="entry name" value="DUF2478"/>
</dbReference>
<protein>
    <submittedName>
        <fullName evidence="1">DUF2478 domain-containing protein</fullName>
    </submittedName>
</protein>
<dbReference type="AlphaFoldDB" id="A0A4R0PCL7"/>
<comment type="caution">
    <text evidence="1">The sequence shown here is derived from an EMBL/GenBank/DDBJ whole genome shotgun (WGS) entry which is preliminary data.</text>
</comment>
<reference evidence="1 2" key="1">
    <citation type="journal article" date="2015" name="Antonie Van Leeuwenhoek">
        <title>Oricola cellulosilytica gen. nov., sp. nov., a cellulose-degrading bacterium of the family Phyllobacteriaceae isolated from surface seashore water, and emended descriptions of Mesorhizobium loti and Phyllobacterium myrsinacearum.</title>
        <authorList>
            <person name="Hameed A."/>
            <person name="Shahina M."/>
            <person name="Lai W.A."/>
            <person name="Lin S.Y."/>
            <person name="Young L.S."/>
            <person name="Liu Y.C."/>
            <person name="Hsu Y.H."/>
            <person name="Young C.C."/>
        </authorList>
    </citation>
    <scope>NUCLEOTIDE SEQUENCE [LARGE SCALE GENOMIC DNA]</scope>
    <source>
        <strain evidence="1 2">KCTC 52183</strain>
    </source>
</reference>
<proteinExistence type="predicted"/>
<keyword evidence="2" id="KW-1185">Reference proteome</keyword>
<gene>
    <name evidence="1" type="ORF">E0D97_12100</name>
</gene>